<dbReference type="InterPro" id="IPR045853">
    <property type="entry name" value="Pep_chain_release_fac_I_sf"/>
</dbReference>
<evidence type="ECO:0000256" key="2">
    <source>
        <dbReference type="SAM" id="MobiDB-lite"/>
    </source>
</evidence>
<dbReference type="EC" id="3.1.1.29" evidence="4"/>
<evidence type="ECO:0000313" key="6">
    <source>
        <dbReference type="Proteomes" id="UP000029994"/>
    </source>
</evidence>
<dbReference type="Gene3D" id="3.30.160.20">
    <property type="match status" value="1"/>
</dbReference>
<dbReference type="PROSITE" id="PS00745">
    <property type="entry name" value="RF_PROK_I"/>
    <property type="match status" value="1"/>
</dbReference>
<dbReference type="GO" id="GO:0072344">
    <property type="term" value="P:rescue of stalled ribosome"/>
    <property type="evidence" value="ECO:0007669"/>
    <property type="project" value="TreeGrafter"/>
</dbReference>
<feature type="region of interest" description="Disordered" evidence="2">
    <location>
        <begin position="105"/>
        <end position="139"/>
    </location>
</feature>
<protein>
    <submittedName>
        <fullName evidence="4">Aminoacyl-tRNA hydrolase</fullName>
        <ecNumber evidence="4">3.1.1.29</ecNumber>
    </submittedName>
</protein>
<dbReference type="STRING" id="29495.EA26_10590"/>
<organism evidence="5 6">
    <name type="scientific">Vibrio navarrensis</name>
    <dbReference type="NCBI Taxonomy" id="29495"/>
    <lineage>
        <taxon>Bacteria</taxon>
        <taxon>Pseudomonadati</taxon>
        <taxon>Pseudomonadota</taxon>
        <taxon>Gammaproteobacteria</taxon>
        <taxon>Vibrionales</taxon>
        <taxon>Vibrionaceae</taxon>
        <taxon>Vibrio</taxon>
    </lineage>
</organism>
<dbReference type="RefSeq" id="WP_039427296.1">
    <property type="nucleotide sequence ID" value="NZ_CAWPVW010000087.1"/>
</dbReference>
<accession>A0A099MI32</accession>
<reference evidence="5 6" key="1">
    <citation type="submission" date="2014-04" db="EMBL/GenBank/DDBJ databases">
        <title>Genome sequencing of Vibrio navarrensis strains.</title>
        <authorList>
            <person name="Gladney L.M."/>
            <person name="Katz L.S."/>
            <person name="Marino-Ramirez L."/>
            <person name="Jordan I.K."/>
        </authorList>
    </citation>
    <scope>NUCLEOTIDE SEQUENCE [LARGE SCALE GENOMIC DNA]</scope>
    <source>
        <strain evidence="5 6">ATCC 51183</strain>
    </source>
</reference>
<comment type="similarity">
    <text evidence="1">Belongs to the prokaryotic/mitochondrial release factor family.</text>
</comment>
<dbReference type="Proteomes" id="UP001253463">
    <property type="component" value="Unassembled WGS sequence"/>
</dbReference>
<dbReference type="Proteomes" id="UP000029994">
    <property type="component" value="Unassembled WGS sequence"/>
</dbReference>
<dbReference type="Pfam" id="PF00472">
    <property type="entry name" value="RF-1"/>
    <property type="match status" value="1"/>
</dbReference>
<dbReference type="GeneID" id="43683623"/>
<dbReference type="EMBL" id="JMCG01000001">
    <property type="protein sequence ID" value="KGK11727.1"/>
    <property type="molecule type" value="Genomic_DNA"/>
</dbReference>
<dbReference type="AlphaFoldDB" id="A0A099MI32"/>
<dbReference type="EMBL" id="ABNSCA010000003">
    <property type="protein sequence ID" value="ELN6932256.1"/>
    <property type="molecule type" value="Genomic_DNA"/>
</dbReference>
<comment type="caution">
    <text evidence="5">The sequence shown here is derived from an EMBL/GenBank/DDBJ whole genome shotgun (WGS) entry which is preliminary data.</text>
</comment>
<evidence type="ECO:0000313" key="4">
    <source>
        <dbReference type="EMBL" id="ELN6932256.1"/>
    </source>
</evidence>
<evidence type="ECO:0000313" key="5">
    <source>
        <dbReference type="EMBL" id="KGK11727.1"/>
    </source>
</evidence>
<keyword evidence="4" id="KW-0378">Hydrolase</keyword>
<feature type="compositionally biased region" description="Basic residues" evidence="2">
    <location>
        <begin position="127"/>
        <end position="139"/>
    </location>
</feature>
<dbReference type="GO" id="GO:0043022">
    <property type="term" value="F:ribosome binding"/>
    <property type="evidence" value="ECO:0007669"/>
    <property type="project" value="TreeGrafter"/>
</dbReference>
<gene>
    <name evidence="4" type="primary">arfB</name>
    <name evidence="5" type="ORF">EA26_10590</name>
    <name evidence="4" type="ORF">RZY48_001643</name>
</gene>
<feature type="domain" description="Prokaryotic-type class I peptide chain release factors" evidence="3">
    <location>
        <begin position="23"/>
        <end position="39"/>
    </location>
</feature>
<evidence type="ECO:0000259" key="3">
    <source>
        <dbReference type="PROSITE" id="PS00745"/>
    </source>
</evidence>
<dbReference type="PANTHER" id="PTHR47814:SF1">
    <property type="entry name" value="PEPTIDYL-TRNA HYDROLASE ARFB"/>
    <property type="match status" value="1"/>
</dbReference>
<proteinExistence type="inferred from homology"/>
<reference evidence="4" key="2">
    <citation type="submission" date="2023-10" db="EMBL/GenBank/DDBJ databases">
        <authorList>
            <consortium name="PulseNet: The National Subtyping Network for Foodborne Disease Surveillance"/>
        </authorList>
    </citation>
    <scope>NUCLEOTIDE SEQUENCE</scope>
    <source>
        <strain evidence="4">PNUSAV004886</strain>
    </source>
</reference>
<dbReference type="SUPFAM" id="SSF75620">
    <property type="entry name" value="Release factor"/>
    <property type="match status" value="1"/>
</dbReference>
<evidence type="ECO:0000256" key="1">
    <source>
        <dbReference type="ARBA" id="ARBA00010835"/>
    </source>
</evidence>
<dbReference type="PANTHER" id="PTHR47814">
    <property type="entry name" value="PEPTIDYL-TRNA HYDROLASE ARFB"/>
    <property type="match status" value="1"/>
</dbReference>
<sequence>MQELKISHSVVLASHEWEIIPIRAQGCGGQNVNKVSSAVHLRFDIKQSTLPDFHKQCLLNLGDSRINKEGVLVLKAQQHRSFEKNRLDAVERLAQIIRNAIKKDKKRVATKPTKGSVKRRLEQKTHQGAKKGLRGKVTF</sequence>
<name>A0A099MI32_9VIBR</name>
<keyword evidence="6" id="KW-1185">Reference proteome</keyword>
<dbReference type="GO" id="GO:0003747">
    <property type="term" value="F:translation release factor activity"/>
    <property type="evidence" value="ECO:0007669"/>
    <property type="project" value="InterPro"/>
</dbReference>
<dbReference type="NCBIfam" id="NF006718">
    <property type="entry name" value="PRK09256.1"/>
    <property type="match status" value="1"/>
</dbReference>
<dbReference type="InterPro" id="IPR000352">
    <property type="entry name" value="Pep_chain_release_fac_I"/>
</dbReference>
<dbReference type="GO" id="GO:0004045">
    <property type="term" value="F:peptidyl-tRNA hydrolase activity"/>
    <property type="evidence" value="ECO:0007669"/>
    <property type="project" value="UniProtKB-EC"/>
</dbReference>
<dbReference type="eggNOG" id="COG1186">
    <property type="taxonomic scope" value="Bacteria"/>
</dbReference>